<dbReference type="Pfam" id="PF12697">
    <property type="entry name" value="Abhydrolase_6"/>
    <property type="match status" value="1"/>
</dbReference>
<evidence type="ECO:0000256" key="1">
    <source>
        <dbReference type="SAM" id="MobiDB-lite"/>
    </source>
</evidence>
<evidence type="ECO:0000259" key="2">
    <source>
        <dbReference type="Pfam" id="PF12697"/>
    </source>
</evidence>
<gene>
    <name evidence="3" type="ORF">F0L46_22485</name>
</gene>
<protein>
    <submittedName>
        <fullName evidence="3">Alpha/beta hydrolase</fullName>
    </submittedName>
</protein>
<dbReference type="EMBL" id="VUOA01000041">
    <property type="protein sequence ID" value="KAA2234868.1"/>
    <property type="molecule type" value="Genomic_DNA"/>
</dbReference>
<proteinExistence type="predicted"/>
<reference evidence="3 4" key="2">
    <citation type="submission" date="2019-09" db="EMBL/GenBank/DDBJ databases">
        <authorList>
            <person name="Jin C."/>
        </authorList>
    </citation>
    <scope>NUCLEOTIDE SEQUENCE [LARGE SCALE GENOMIC DNA]</scope>
    <source>
        <strain evidence="3 4">BN140002</strain>
    </source>
</reference>
<organism evidence="3 4">
    <name type="scientific">Salinarimonas soli</name>
    <dbReference type="NCBI Taxonomy" id="1638099"/>
    <lineage>
        <taxon>Bacteria</taxon>
        <taxon>Pseudomonadati</taxon>
        <taxon>Pseudomonadota</taxon>
        <taxon>Alphaproteobacteria</taxon>
        <taxon>Hyphomicrobiales</taxon>
        <taxon>Salinarimonadaceae</taxon>
        <taxon>Salinarimonas</taxon>
    </lineage>
</organism>
<dbReference type="InterPro" id="IPR029058">
    <property type="entry name" value="AB_hydrolase_fold"/>
</dbReference>
<dbReference type="InterPro" id="IPR050266">
    <property type="entry name" value="AB_hydrolase_sf"/>
</dbReference>
<reference evidence="3 4" key="1">
    <citation type="submission" date="2019-09" db="EMBL/GenBank/DDBJ databases">
        <title>Salinarimonas rosea gen. nov., sp. nov., a new member of the a-2 subgroup of the Proteobacteria.</title>
        <authorList>
            <person name="Liu J."/>
        </authorList>
    </citation>
    <scope>NUCLEOTIDE SEQUENCE [LARGE SCALE GENOMIC DNA]</scope>
    <source>
        <strain evidence="3 4">BN140002</strain>
    </source>
</reference>
<dbReference type="AlphaFoldDB" id="A0A5B2V7Y0"/>
<accession>A0A5B2V7Y0</accession>
<name>A0A5B2V7Y0_9HYPH</name>
<dbReference type="GO" id="GO:0016020">
    <property type="term" value="C:membrane"/>
    <property type="evidence" value="ECO:0007669"/>
    <property type="project" value="TreeGrafter"/>
</dbReference>
<dbReference type="PRINTS" id="PR00111">
    <property type="entry name" value="ABHYDROLASE"/>
</dbReference>
<evidence type="ECO:0000313" key="3">
    <source>
        <dbReference type="EMBL" id="KAA2234868.1"/>
    </source>
</evidence>
<dbReference type="PANTHER" id="PTHR43798">
    <property type="entry name" value="MONOACYLGLYCEROL LIPASE"/>
    <property type="match status" value="1"/>
</dbReference>
<comment type="caution">
    <text evidence="3">The sequence shown here is derived from an EMBL/GenBank/DDBJ whole genome shotgun (WGS) entry which is preliminary data.</text>
</comment>
<dbReference type="InterPro" id="IPR000073">
    <property type="entry name" value="AB_hydrolase_1"/>
</dbReference>
<sequence>MRGRPTPGARGHRLGRSTRGPQPADPAAVEAAAERIETSFPGGRMVWRSWGDGAPVILLHGGHGSWTHWLANIPALSGTNRLLVPDMPGYGDSDRLPDATLETLGFVIACGLEEILPSPPVTLIGFSFGATVGGVVARRMESRLRRFVLVGASALGLPAPPMEPLENWWAVPGKADEMAAHRRNLARLMIHDAARIDALAVTLQARNARRTRFRSLRYASGDSLTSCLRDVSVPLTAIWGEHDATALGHLLEREALLRRFDPALRFVTIEGAGHWVQYEAPEAFHAALQPDLG</sequence>
<dbReference type="Proteomes" id="UP000323142">
    <property type="component" value="Unassembled WGS sequence"/>
</dbReference>
<dbReference type="GO" id="GO:0016787">
    <property type="term" value="F:hydrolase activity"/>
    <property type="evidence" value="ECO:0007669"/>
    <property type="project" value="UniProtKB-KW"/>
</dbReference>
<dbReference type="OrthoDB" id="9780765at2"/>
<keyword evidence="4" id="KW-1185">Reference proteome</keyword>
<keyword evidence="3" id="KW-0378">Hydrolase</keyword>
<dbReference type="Gene3D" id="3.40.50.1820">
    <property type="entry name" value="alpha/beta hydrolase"/>
    <property type="match status" value="1"/>
</dbReference>
<evidence type="ECO:0000313" key="4">
    <source>
        <dbReference type="Proteomes" id="UP000323142"/>
    </source>
</evidence>
<feature type="region of interest" description="Disordered" evidence="1">
    <location>
        <begin position="1"/>
        <end position="26"/>
    </location>
</feature>
<feature type="domain" description="AB hydrolase-1" evidence="2">
    <location>
        <begin position="56"/>
        <end position="286"/>
    </location>
</feature>
<dbReference type="PANTHER" id="PTHR43798:SF33">
    <property type="entry name" value="HYDROLASE, PUTATIVE (AFU_ORTHOLOGUE AFUA_2G14860)-RELATED"/>
    <property type="match status" value="1"/>
</dbReference>
<dbReference type="SUPFAM" id="SSF53474">
    <property type="entry name" value="alpha/beta-Hydrolases"/>
    <property type="match status" value="1"/>
</dbReference>